<dbReference type="Gene3D" id="3.10.170.10">
    <property type="match status" value="1"/>
</dbReference>
<dbReference type="Pfam" id="PF01447">
    <property type="entry name" value="Peptidase_M4"/>
    <property type="match status" value="1"/>
</dbReference>
<evidence type="ECO:0000256" key="7">
    <source>
        <dbReference type="ARBA" id="ARBA00023049"/>
    </source>
</evidence>
<evidence type="ECO:0000256" key="9">
    <source>
        <dbReference type="SAM" id="SignalP"/>
    </source>
</evidence>
<sequence length="740" mass="79249">MFVKRGRGVLGATLLSLTLSACTDADTPKGLNDDDATQAAAARAQGHEVISADPDQVPTFLRGKFGEVPTGKLALKGLQTSSLAPVLARVAPLFKLDTEQLFLKKAYVGFDGDTHYRFGVRYHGVEVMGAELRLHARDGQVFAINGNARGGLSAIQSDPIGVDLAKANALADKGSAPGLVVGKEPALVYWREQDQLILSWRVLVTGAKQDGTPVKESVLVNARSGEVFERFNHIHSALDRIVHDGQGTSNLPGAVARREGDPPHADAVVNAAYDNTGAVWRCYQELFGRDSYDNAGATLSSTVHHRVNYVNAYWDGEQMVFGDGDGTTAINLAYGLDVIAHELTHAVTEKESDLIYSGESGGLNESISDIFGAVCEWHSEGRVINEGTYLVGEDVWTPGTAGDALRYMNNPTQDGDSLDDYHNYSNGVDVHYSSGISNLAFYLLAQGGTHPRFPTRPAVTGIGIEMAGRIFYKANMDLLQADSNFDAARVATGQAAVDLGYDASVVASVAAAWKAVNVGVVFEPTDPFELERNVPVVLSGATSGTKAYGWAEIPEGATNLRFTMSGTTGDPDLYIRQGNYPTTGLYDCRPYRSGANEECVFPTPTAGKWYAMVNAYTAYTDASLVMKFDGGFFPLEPNVVVSGLSGPANGSHGYIVQVPARPNGKPRSVTVQLLGGTGNADLYVRMGAIPNHYEYDCRGMKETNAEKCVIPQVTSGKLYVWVVGARGGYQNTAILVSYPP</sequence>
<reference evidence="14 17" key="2">
    <citation type="submission" date="2019-07" db="EMBL/GenBank/DDBJ databases">
        <title>Whole genome shotgun sequence of Myxococcus fulvus NBRC 100333.</title>
        <authorList>
            <person name="Hosoyama A."/>
            <person name="Uohara A."/>
            <person name="Ohji S."/>
            <person name="Ichikawa N."/>
        </authorList>
    </citation>
    <scope>NUCLEOTIDE SEQUENCE [LARGE SCALE GENOMIC DNA]</scope>
    <source>
        <strain evidence="14 17">NBRC 100333</strain>
    </source>
</reference>
<feature type="domain" description="Peptidase M4 C-terminal" evidence="11">
    <location>
        <begin position="352"/>
        <end position="518"/>
    </location>
</feature>
<dbReference type="InterPro" id="IPR013856">
    <property type="entry name" value="Peptidase_M4_domain"/>
</dbReference>
<evidence type="ECO:0000313" key="15">
    <source>
        <dbReference type="EMBL" id="SEU28601.1"/>
    </source>
</evidence>
<feature type="domain" description="FTP" evidence="13">
    <location>
        <begin position="105"/>
        <end position="147"/>
    </location>
</feature>
<keyword evidence="2" id="KW-0645">Protease</keyword>
<dbReference type="InterPro" id="IPR001570">
    <property type="entry name" value="Peptidase_M4_C_domain"/>
</dbReference>
<dbReference type="PANTHER" id="PTHR33794:SF1">
    <property type="entry name" value="BACILLOLYSIN"/>
    <property type="match status" value="1"/>
</dbReference>
<evidence type="ECO:0000259" key="13">
    <source>
        <dbReference type="Pfam" id="PF07504"/>
    </source>
</evidence>
<evidence type="ECO:0000313" key="17">
    <source>
        <dbReference type="Proteomes" id="UP000321514"/>
    </source>
</evidence>
<keyword evidence="4 9" id="KW-0732">Signal</keyword>
<dbReference type="Gene3D" id="3.10.450.490">
    <property type="match status" value="1"/>
</dbReference>
<evidence type="ECO:0000256" key="2">
    <source>
        <dbReference type="ARBA" id="ARBA00022670"/>
    </source>
</evidence>
<evidence type="ECO:0000256" key="1">
    <source>
        <dbReference type="ARBA" id="ARBA00009388"/>
    </source>
</evidence>
<feature type="active site" evidence="8">
    <location>
        <position position="342"/>
    </location>
</feature>
<evidence type="ECO:0000256" key="8">
    <source>
        <dbReference type="PIRSR" id="PIRSR623612-1"/>
    </source>
</evidence>
<proteinExistence type="inferred from homology"/>
<comment type="caution">
    <text evidence="14">The sequence shown here is derived from an EMBL/GenBank/DDBJ whole genome shotgun (WGS) entry which is preliminary data.</text>
</comment>
<evidence type="ECO:0000256" key="5">
    <source>
        <dbReference type="ARBA" id="ARBA00022801"/>
    </source>
</evidence>
<dbReference type="AlphaFoldDB" id="A0A511T6H2"/>
<protein>
    <submittedName>
        <fullName evidence="15">Vibriolysin</fullName>
    </submittedName>
</protein>
<keyword evidence="7" id="KW-0482">Metalloprotease</keyword>
<keyword evidence="5" id="KW-0378">Hydrolase</keyword>
<accession>A0A511T6H2</accession>
<dbReference type="Gene3D" id="2.60.120.380">
    <property type="match status" value="2"/>
</dbReference>
<dbReference type="GO" id="GO:0004222">
    <property type="term" value="F:metalloendopeptidase activity"/>
    <property type="evidence" value="ECO:0007669"/>
    <property type="project" value="InterPro"/>
</dbReference>
<dbReference type="Proteomes" id="UP000183760">
    <property type="component" value="Unassembled WGS sequence"/>
</dbReference>
<dbReference type="STRING" id="1334629.MFUL124B02_15035"/>
<dbReference type="CDD" id="cd09597">
    <property type="entry name" value="M4_TLP"/>
    <property type="match status" value="1"/>
</dbReference>
<dbReference type="EMBL" id="BJXR01000030">
    <property type="protein sequence ID" value="GEN08928.1"/>
    <property type="molecule type" value="Genomic_DNA"/>
</dbReference>
<evidence type="ECO:0000256" key="3">
    <source>
        <dbReference type="ARBA" id="ARBA00022723"/>
    </source>
</evidence>
<feature type="signal peptide" evidence="9">
    <location>
        <begin position="1"/>
        <end position="21"/>
    </location>
</feature>
<dbReference type="InterPro" id="IPR007280">
    <property type="entry name" value="Peptidase_C_arc/bac"/>
</dbReference>
<dbReference type="Gene3D" id="1.10.390.10">
    <property type="entry name" value="Neutral Protease Domain 2"/>
    <property type="match status" value="1"/>
</dbReference>
<feature type="chain" id="PRO_5022902438" evidence="9">
    <location>
        <begin position="22"/>
        <end position="740"/>
    </location>
</feature>
<reference evidence="15 16" key="1">
    <citation type="submission" date="2016-10" db="EMBL/GenBank/DDBJ databases">
        <authorList>
            <person name="Varghese N."/>
            <person name="Submissions S."/>
        </authorList>
    </citation>
    <scope>NUCLEOTIDE SEQUENCE [LARGE SCALE GENOMIC DNA]</scope>
    <source>
        <strain evidence="15 16">DSM 16525</strain>
    </source>
</reference>
<gene>
    <name evidence="14" type="ORF">MFU01_39650</name>
    <name evidence="15" type="ORF">SAMN05443572_10835</name>
</gene>
<feature type="domain" description="Peptidase M4" evidence="10">
    <location>
        <begin position="266"/>
        <end position="349"/>
    </location>
</feature>
<dbReference type="Proteomes" id="UP000321514">
    <property type="component" value="Unassembled WGS sequence"/>
</dbReference>
<keyword evidence="6" id="KW-0862">Zinc</keyword>
<evidence type="ECO:0000313" key="16">
    <source>
        <dbReference type="Proteomes" id="UP000183760"/>
    </source>
</evidence>
<keyword evidence="3" id="KW-0479">Metal-binding</keyword>
<feature type="active site" description="Proton donor" evidence="8">
    <location>
        <position position="431"/>
    </location>
</feature>
<dbReference type="InterPro" id="IPR050728">
    <property type="entry name" value="Zinc_Metalloprotease_M4"/>
</dbReference>
<feature type="domain" description="Peptidase C-terminal archaeal/bacterial" evidence="12">
    <location>
        <begin position="552"/>
        <end position="614"/>
    </location>
</feature>
<dbReference type="InterPro" id="IPR027268">
    <property type="entry name" value="Peptidase_M4/M1_CTD_sf"/>
</dbReference>
<dbReference type="PROSITE" id="PS51257">
    <property type="entry name" value="PROKAR_LIPOPROTEIN"/>
    <property type="match status" value="1"/>
</dbReference>
<dbReference type="PRINTS" id="PR00730">
    <property type="entry name" value="THERMOLYSIN"/>
</dbReference>
<dbReference type="GO" id="GO:0006508">
    <property type="term" value="P:proteolysis"/>
    <property type="evidence" value="ECO:0007669"/>
    <property type="project" value="UniProtKB-KW"/>
</dbReference>
<dbReference type="InterPro" id="IPR023612">
    <property type="entry name" value="Peptidase_M4"/>
</dbReference>
<dbReference type="PANTHER" id="PTHR33794">
    <property type="entry name" value="BACILLOLYSIN"/>
    <property type="match status" value="1"/>
</dbReference>
<evidence type="ECO:0000259" key="10">
    <source>
        <dbReference type="Pfam" id="PF01447"/>
    </source>
</evidence>
<keyword evidence="16" id="KW-1185">Reference proteome</keyword>
<dbReference type="Pfam" id="PF07504">
    <property type="entry name" value="FTP"/>
    <property type="match status" value="1"/>
</dbReference>
<evidence type="ECO:0000259" key="12">
    <source>
        <dbReference type="Pfam" id="PF04151"/>
    </source>
</evidence>
<feature type="domain" description="Peptidase C-terminal archaeal/bacterial" evidence="12">
    <location>
        <begin position="667"/>
        <end position="722"/>
    </location>
</feature>
<name>A0A511T6H2_MYXFU</name>
<dbReference type="Pfam" id="PF02868">
    <property type="entry name" value="Peptidase_M4_C"/>
    <property type="match status" value="1"/>
</dbReference>
<comment type="similarity">
    <text evidence="1">Belongs to the peptidase M4 family.</text>
</comment>
<dbReference type="OrthoDB" id="5479586at2"/>
<evidence type="ECO:0000313" key="14">
    <source>
        <dbReference type="EMBL" id="GEN08928.1"/>
    </source>
</evidence>
<dbReference type="GO" id="GO:0046872">
    <property type="term" value="F:metal ion binding"/>
    <property type="evidence" value="ECO:0007669"/>
    <property type="project" value="UniProtKB-KW"/>
</dbReference>
<dbReference type="Pfam" id="PF04151">
    <property type="entry name" value="PPC"/>
    <property type="match status" value="2"/>
</dbReference>
<evidence type="ECO:0000256" key="6">
    <source>
        <dbReference type="ARBA" id="ARBA00022833"/>
    </source>
</evidence>
<dbReference type="InterPro" id="IPR011096">
    <property type="entry name" value="FTP_domain"/>
</dbReference>
<evidence type="ECO:0000256" key="4">
    <source>
        <dbReference type="ARBA" id="ARBA00022729"/>
    </source>
</evidence>
<dbReference type="EMBL" id="FOIB01000008">
    <property type="protein sequence ID" value="SEU28601.1"/>
    <property type="molecule type" value="Genomic_DNA"/>
</dbReference>
<dbReference type="SUPFAM" id="SSF55486">
    <property type="entry name" value="Metalloproteases ('zincins'), catalytic domain"/>
    <property type="match status" value="1"/>
</dbReference>
<organism evidence="14 17">
    <name type="scientific">Myxococcus fulvus</name>
    <dbReference type="NCBI Taxonomy" id="33"/>
    <lineage>
        <taxon>Bacteria</taxon>
        <taxon>Pseudomonadati</taxon>
        <taxon>Myxococcota</taxon>
        <taxon>Myxococcia</taxon>
        <taxon>Myxococcales</taxon>
        <taxon>Cystobacterineae</taxon>
        <taxon>Myxococcaceae</taxon>
        <taxon>Myxococcus</taxon>
    </lineage>
</organism>
<evidence type="ECO:0000259" key="11">
    <source>
        <dbReference type="Pfam" id="PF02868"/>
    </source>
</evidence>